<dbReference type="Pfam" id="PF00069">
    <property type="entry name" value="Pkinase"/>
    <property type="match status" value="1"/>
</dbReference>
<dbReference type="SUPFAM" id="SSF56112">
    <property type="entry name" value="Protein kinase-like (PK-like)"/>
    <property type="match status" value="1"/>
</dbReference>
<evidence type="ECO:0000256" key="5">
    <source>
        <dbReference type="ARBA" id="ARBA00022777"/>
    </source>
</evidence>
<dbReference type="PANTHER" id="PTHR43289">
    <property type="entry name" value="MITOGEN-ACTIVATED PROTEIN KINASE KINASE KINASE 20-RELATED"/>
    <property type="match status" value="1"/>
</dbReference>
<dbReference type="SMART" id="SM00220">
    <property type="entry name" value="S_TKc"/>
    <property type="match status" value="1"/>
</dbReference>
<dbReference type="EC" id="2.7.11.1" evidence="1"/>
<dbReference type="PROSITE" id="PS00108">
    <property type="entry name" value="PROTEIN_KINASE_ST"/>
    <property type="match status" value="1"/>
</dbReference>
<keyword evidence="10" id="KW-1185">Reference proteome</keyword>
<evidence type="ECO:0000313" key="9">
    <source>
        <dbReference type="EMBL" id="MBB4763934.1"/>
    </source>
</evidence>
<feature type="transmembrane region" description="Helical" evidence="7">
    <location>
        <begin position="309"/>
        <end position="330"/>
    </location>
</feature>
<organism evidence="9 10">
    <name type="scientific">Actinoplanes digitatis</name>
    <dbReference type="NCBI Taxonomy" id="1868"/>
    <lineage>
        <taxon>Bacteria</taxon>
        <taxon>Bacillati</taxon>
        <taxon>Actinomycetota</taxon>
        <taxon>Actinomycetes</taxon>
        <taxon>Micromonosporales</taxon>
        <taxon>Micromonosporaceae</taxon>
        <taxon>Actinoplanes</taxon>
    </lineage>
</organism>
<dbReference type="PROSITE" id="PS50011">
    <property type="entry name" value="PROTEIN_KINASE_DOM"/>
    <property type="match status" value="1"/>
</dbReference>
<reference evidence="9 10" key="1">
    <citation type="submission" date="2020-08" db="EMBL/GenBank/DDBJ databases">
        <title>Sequencing the genomes of 1000 actinobacteria strains.</title>
        <authorList>
            <person name="Klenk H.-P."/>
        </authorList>
    </citation>
    <scope>NUCLEOTIDE SEQUENCE [LARGE SCALE GENOMIC DNA]</scope>
    <source>
        <strain evidence="9 10">DSM 43149</strain>
    </source>
</reference>
<keyword evidence="7" id="KW-1133">Transmembrane helix</keyword>
<keyword evidence="6" id="KW-0067">ATP-binding</keyword>
<dbReference type="PANTHER" id="PTHR43289:SF6">
    <property type="entry name" value="SERINE_THREONINE-PROTEIN KINASE NEKL-3"/>
    <property type="match status" value="1"/>
</dbReference>
<keyword evidence="5" id="KW-0418">Kinase</keyword>
<keyword evidence="7" id="KW-0472">Membrane</keyword>
<evidence type="ECO:0000313" key="10">
    <source>
        <dbReference type="Proteomes" id="UP000578112"/>
    </source>
</evidence>
<dbReference type="AlphaFoldDB" id="A0A7W7I022"/>
<dbReference type="RefSeq" id="WP_184995178.1">
    <property type="nucleotide sequence ID" value="NZ_BOMK01000024.1"/>
</dbReference>
<dbReference type="GO" id="GO:0004674">
    <property type="term" value="F:protein serine/threonine kinase activity"/>
    <property type="evidence" value="ECO:0007669"/>
    <property type="project" value="UniProtKB-KW"/>
</dbReference>
<keyword evidence="7" id="KW-0812">Transmembrane</keyword>
<evidence type="ECO:0000256" key="2">
    <source>
        <dbReference type="ARBA" id="ARBA00022527"/>
    </source>
</evidence>
<evidence type="ECO:0000259" key="8">
    <source>
        <dbReference type="PROSITE" id="PS50011"/>
    </source>
</evidence>
<evidence type="ECO:0000256" key="1">
    <source>
        <dbReference type="ARBA" id="ARBA00012513"/>
    </source>
</evidence>
<dbReference type="InterPro" id="IPR008271">
    <property type="entry name" value="Ser/Thr_kinase_AS"/>
</dbReference>
<evidence type="ECO:0000256" key="6">
    <source>
        <dbReference type="ARBA" id="ARBA00022840"/>
    </source>
</evidence>
<dbReference type="InterPro" id="IPR011009">
    <property type="entry name" value="Kinase-like_dom_sf"/>
</dbReference>
<evidence type="ECO:0000256" key="4">
    <source>
        <dbReference type="ARBA" id="ARBA00022741"/>
    </source>
</evidence>
<dbReference type="GO" id="GO:0005524">
    <property type="term" value="F:ATP binding"/>
    <property type="evidence" value="ECO:0007669"/>
    <property type="project" value="UniProtKB-KW"/>
</dbReference>
<feature type="domain" description="Protein kinase" evidence="8">
    <location>
        <begin position="12"/>
        <end position="270"/>
    </location>
</feature>
<dbReference type="Proteomes" id="UP000578112">
    <property type="component" value="Unassembled WGS sequence"/>
</dbReference>
<sequence length="504" mass="53716">MPGVGHRVAGRYLIARPLGSGGLGRVWLAVDEMLHRDVAIKQCAAPDGLAPDERELLRSWMPIEARAAGRVSHPNVIQIYDVLPGEDESWIVMEYVPSRSLLEVIKESGPLPVRRVAGVGLALLAGLDAAHRVGVLHLDVKPGNVLIADDGRVVLTDFGPAVTGEGIAALARRGMIMGSPNYVSPERLFDGVATAQADLWSLGATLYHAVEGRPPYVRETPEATMRALAGSAPDPYHLAGPLAGVLDGLLRRDPGARMTTVEAEDRLSVLAGFAPTVVPVPATRRPGPGLVARGVAGARTRTRARFRGSTAVVAAVCATLVLAGLAGAAVRRPWVDDGANARPARAAPVRQAAPPPSPFVLPRGYRWWDDPSGYSVAVPTGWTERRDAPGGRVFTAPGGRAGLRISRWEPGTTNLVAALIDRERQAPPAGYRRVRIEALPRGSGAVWEYLFRDRAAGQARALKQVVTVDGGTYLVEWHTPRSAWTANLQKLAVVLDSVRPLRGA</sequence>
<comment type="caution">
    <text evidence="9">The sequence shown here is derived from an EMBL/GenBank/DDBJ whole genome shotgun (WGS) entry which is preliminary data.</text>
</comment>
<keyword evidence="2" id="KW-0723">Serine/threonine-protein kinase</keyword>
<keyword evidence="4" id="KW-0547">Nucleotide-binding</keyword>
<keyword evidence="3" id="KW-0808">Transferase</keyword>
<protein>
    <recommendedName>
        <fullName evidence="1">non-specific serine/threonine protein kinase</fullName>
        <ecNumber evidence="1">2.7.11.1</ecNumber>
    </recommendedName>
</protein>
<dbReference type="Gene3D" id="1.10.510.10">
    <property type="entry name" value="Transferase(Phosphotransferase) domain 1"/>
    <property type="match status" value="1"/>
</dbReference>
<dbReference type="Gene3D" id="3.30.200.20">
    <property type="entry name" value="Phosphorylase Kinase, domain 1"/>
    <property type="match status" value="1"/>
</dbReference>
<dbReference type="CDD" id="cd14014">
    <property type="entry name" value="STKc_PknB_like"/>
    <property type="match status" value="1"/>
</dbReference>
<accession>A0A7W7I022</accession>
<evidence type="ECO:0000256" key="3">
    <source>
        <dbReference type="ARBA" id="ARBA00022679"/>
    </source>
</evidence>
<proteinExistence type="predicted"/>
<dbReference type="InterPro" id="IPR000719">
    <property type="entry name" value="Prot_kinase_dom"/>
</dbReference>
<evidence type="ECO:0000256" key="7">
    <source>
        <dbReference type="SAM" id="Phobius"/>
    </source>
</evidence>
<gene>
    <name evidence="9" type="ORF">BJ971_004490</name>
</gene>
<name>A0A7W7I022_9ACTN</name>
<dbReference type="EMBL" id="JACHNH010000001">
    <property type="protein sequence ID" value="MBB4763934.1"/>
    <property type="molecule type" value="Genomic_DNA"/>
</dbReference>